<keyword evidence="10" id="KW-1185">Reference proteome</keyword>
<evidence type="ECO:0000256" key="8">
    <source>
        <dbReference type="RuleBase" id="RU000461"/>
    </source>
</evidence>
<name>A0ABY6LER6_9ARAC</name>
<dbReference type="Pfam" id="PF00067">
    <property type="entry name" value="p450"/>
    <property type="match status" value="1"/>
</dbReference>
<dbReference type="PANTHER" id="PTHR24291:SF50">
    <property type="entry name" value="BIFUNCTIONAL ALBAFLAVENONE MONOOXYGENASE_TERPENE SYNTHASE"/>
    <property type="match status" value="1"/>
</dbReference>
<sequence length="256" mass="29442">MFCIDIGKDDNIFAYCYDASQSLMFAYKVSKRTMWILCGYSLVRYETTNSLLQFTLHLLIHHPDVQDKVRAEVREVQGNKVSDHGTVVTLAPLGGVWQDVFDPQDASNLHYTEQVLMEVMRLYPPSPVGVQRKANEDYLLDDSKLIPRSIPILAPLDALHRDTKYWANPETFDPDRFSPEKRYDFPYLSHQPFGAGPRTCIGRRVALTVAKTFLALLLTKYRLVKCHLTDKVTIFDFTASLSFFLSRCRIFQAESF</sequence>
<gene>
    <name evidence="9" type="ORF">LAZ67_18000221</name>
</gene>
<dbReference type="PROSITE" id="PS00086">
    <property type="entry name" value="CYTOCHROME_P450"/>
    <property type="match status" value="1"/>
</dbReference>
<accession>A0ABY6LER6</accession>
<dbReference type="PRINTS" id="PR00385">
    <property type="entry name" value="P450"/>
</dbReference>
<dbReference type="Proteomes" id="UP001235939">
    <property type="component" value="Chromosome 18"/>
</dbReference>
<proteinExistence type="inferred from homology"/>
<comment type="cofactor">
    <cofactor evidence="1">
        <name>heme</name>
        <dbReference type="ChEBI" id="CHEBI:30413"/>
    </cofactor>
</comment>
<evidence type="ECO:0000256" key="5">
    <source>
        <dbReference type="ARBA" id="ARBA00023002"/>
    </source>
</evidence>
<keyword evidence="6 8" id="KW-0408">Iron</keyword>
<dbReference type="InterPro" id="IPR036396">
    <property type="entry name" value="Cyt_P450_sf"/>
</dbReference>
<dbReference type="Gene3D" id="1.10.630.10">
    <property type="entry name" value="Cytochrome P450"/>
    <property type="match status" value="1"/>
</dbReference>
<organism evidence="9 10">
    <name type="scientific">Cordylochernes scorpioides</name>
    <dbReference type="NCBI Taxonomy" id="51811"/>
    <lineage>
        <taxon>Eukaryota</taxon>
        <taxon>Metazoa</taxon>
        <taxon>Ecdysozoa</taxon>
        <taxon>Arthropoda</taxon>
        <taxon>Chelicerata</taxon>
        <taxon>Arachnida</taxon>
        <taxon>Pseudoscorpiones</taxon>
        <taxon>Cheliferoidea</taxon>
        <taxon>Chernetidae</taxon>
        <taxon>Cordylochernes</taxon>
    </lineage>
</organism>
<evidence type="ECO:0000256" key="3">
    <source>
        <dbReference type="ARBA" id="ARBA00022617"/>
    </source>
</evidence>
<dbReference type="InterPro" id="IPR017972">
    <property type="entry name" value="Cyt_P450_CS"/>
</dbReference>
<reference evidence="9 10" key="1">
    <citation type="submission" date="2022-01" db="EMBL/GenBank/DDBJ databases">
        <title>A chromosomal length assembly of Cordylochernes scorpioides.</title>
        <authorList>
            <person name="Zeh D."/>
            <person name="Zeh J."/>
        </authorList>
    </citation>
    <scope>NUCLEOTIDE SEQUENCE [LARGE SCALE GENOMIC DNA]</scope>
    <source>
        <strain evidence="9">IN4F17</strain>
        <tissue evidence="9">Whole Body</tissue>
    </source>
</reference>
<evidence type="ECO:0000256" key="2">
    <source>
        <dbReference type="ARBA" id="ARBA00010617"/>
    </source>
</evidence>
<dbReference type="InterPro" id="IPR050196">
    <property type="entry name" value="Cytochrome_P450_Monoox"/>
</dbReference>
<evidence type="ECO:0000256" key="6">
    <source>
        <dbReference type="ARBA" id="ARBA00023004"/>
    </source>
</evidence>
<evidence type="ECO:0000313" key="9">
    <source>
        <dbReference type="EMBL" id="UYV79668.1"/>
    </source>
</evidence>
<dbReference type="SUPFAM" id="SSF48264">
    <property type="entry name" value="Cytochrome P450"/>
    <property type="match status" value="1"/>
</dbReference>
<dbReference type="PRINTS" id="PR00463">
    <property type="entry name" value="EP450I"/>
</dbReference>
<evidence type="ECO:0000313" key="10">
    <source>
        <dbReference type="Proteomes" id="UP001235939"/>
    </source>
</evidence>
<dbReference type="PANTHER" id="PTHR24291">
    <property type="entry name" value="CYTOCHROME P450 FAMILY 4"/>
    <property type="match status" value="1"/>
</dbReference>
<keyword evidence="7 8" id="KW-0503">Monooxygenase</keyword>
<comment type="similarity">
    <text evidence="2 8">Belongs to the cytochrome P450 family.</text>
</comment>
<keyword evidence="3 8" id="KW-0349">Heme</keyword>
<dbReference type="EMBL" id="CP092880">
    <property type="protein sequence ID" value="UYV79668.1"/>
    <property type="molecule type" value="Genomic_DNA"/>
</dbReference>
<evidence type="ECO:0000256" key="7">
    <source>
        <dbReference type="ARBA" id="ARBA00023033"/>
    </source>
</evidence>
<keyword evidence="4 8" id="KW-0479">Metal-binding</keyword>
<evidence type="ECO:0000256" key="4">
    <source>
        <dbReference type="ARBA" id="ARBA00022723"/>
    </source>
</evidence>
<protein>
    <submittedName>
        <fullName evidence="9">Uncharacterized protein</fullName>
    </submittedName>
</protein>
<dbReference type="InterPro" id="IPR001128">
    <property type="entry name" value="Cyt_P450"/>
</dbReference>
<keyword evidence="5 8" id="KW-0560">Oxidoreductase</keyword>
<evidence type="ECO:0000256" key="1">
    <source>
        <dbReference type="ARBA" id="ARBA00001971"/>
    </source>
</evidence>
<dbReference type="InterPro" id="IPR002401">
    <property type="entry name" value="Cyt_P450_E_grp-I"/>
</dbReference>